<protein>
    <submittedName>
        <fullName evidence="1">Uncharacterized protein</fullName>
    </submittedName>
</protein>
<dbReference type="OrthoDB" id="3391555at2"/>
<reference evidence="1 2" key="1">
    <citation type="submission" date="2019-02" db="EMBL/GenBank/DDBJ databases">
        <title>Sequencing the genomes of 1000 actinobacteria strains.</title>
        <authorList>
            <person name="Klenk H.-P."/>
        </authorList>
    </citation>
    <scope>NUCLEOTIDE SEQUENCE [LARGE SCALE GENOMIC DNA]</scope>
    <source>
        <strain evidence="1 2">DSM 45162</strain>
    </source>
</reference>
<dbReference type="AlphaFoldDB" id="A0A4Q7ZKG5"/>
<proteinExistence type="predicted"/>
<accession>A0A4Q7ZKG5</accession>
<organism evidence="1 2">
    <name type="scientific">Krasilnikovia cinnamomea</name>
    <dbReference type="NCBI Taxonomy" id="349313"/>
    <lineage>
        <taxon>Bacteria</taxon>
        <taxon>Bacillati</taxon>
        <taxon>Actinomycetota</taxon>
        <taxon>Actinomycetes</taxon>
        <taxon>Micromonosporales</taxon>
        <taxon>Micromonosporaceae</taxon>
        <taxon>Krasilnikovia</taxon>
    </lineage>
</organism>
<evidence type="ECO:0000313" key="2">
    <source>
        <dbReference type="Proteomes" id="UP000292564"/>
    </source>
</evidence>
<evidence type="ECO:0000313" key="1">
    <source>
        <dbReference type="EMBL" id="RZU51420.1"/>
    </source>
</evidence>
<comment type="caution">
    <text evidence="1">The sequence shown here is derived from an EMBL/GenBank/DDBJ whole genome shotgun (WGS) entry which is preliminary data.</text>
</comment>
<gene>
    <name evidence="1" type="ORF">EV385_3247</name>
</gene>
<dbReference type="RefSeq" id="WP_130510186.1">
    <property type="nucleotide sequence ID" value="NZ_SHKY01000001.1"/>
</dbReference>
<dbReference type="Proteomes" id="UP000292564">
    <property type="component" value="Unassembled WGS sequence"/>
</dbReference>
<dbReference type="EMBL" id="SHKY01000001">
    <property type="protein sequence ID" value="RZU51420.1"/>
    <property type="molecule type" value="Genomic_DNA"/>
</dbReference>
<keyword evidence="2" id="KW-1185">Reference proteome</keyword>
<name>A0A4Q7ZKG5_9ACTN</name>
<sequence>MTPIAGPNHEDVDFIPRSFALVLSARSRPATPLVVAWGMTLPDGSVITVGWSEGSTNTLSICGSPARAAWLYGATLAWVDERGGQRR</sequence>